<name>A0A263CWE3_9PSEU</name>
<proteinExistence type="predicted"/>
<dbReference type="Proteomes" id="UP000242444">
    <property type="component" value="Unassembled WGS sequence"/>
</dbReference>
<dbReference type="InterPro" id="IPR005543">
    <property type="entry name" value="PASTA_dom"/>
</dbReference>
<keyword evidence="3" id="KW-1185">Reference proteome</keyword>
<protein>
    <recommendedName>
        <fullName evidence="1">PASTA domain-containing protein</fullName>
    </recommendedName>
</protein>
<evidence type="ECO:0000313" key="2">
    <source>
        <dbReference type="EMBL" id="OZM70278.1"/>
    </source>
</evidence>
<evidence type="ECO:0000313" key="3">
    <source>
        <dbReference type="Proteomes" id="UP000242444"/>
    </source>
</evidence>
<organism evidence="2 3">
    <name type="scientific">Amycolatopsis antarctica</name>
    <dbReference type="NCBI Taxonomy" id="1854586"/>
    <lineage>
        <taxon>Bacteria</taxon>
        <taxon>Bacillati</taxon>
        <taxon>Actinomycetota</taxon>
        <taxon>Actinomycetes</taxon>
        <taxon>Pseudonocardiales</taxon>
        <taxon>Pseudonocardiaceae</taxon>
        <taxon>Amycolatopsis</taxon>
    </lineage>
</organism>
<dbReference type="InParanoid" id="A0A263CWE3"/>
<reference evidence="2 3" key="1">
    <citation type="submission" date="2017-07" db="EMBL/GenBank/DDBJ databases">
        <title>Amycolatopsis antarcticus sp. nov., isolated from the surface of an Antarcticus brown macroalga.</title>
        <authorList>
            <person name="Wang J."/>
            <person name="Leiva S."/>
            <person name="Huang J."/>
            <person name="Huang Y."/>
        </authorList>
    </citation>
    <scope>NUCLEOTIDE SEQUENCE [LARGE SCALE GENOMIC DNA]</scope>
    <source>
        <strain evidence="2 3">AU-G6</strain>
    </source>
</reference>
<dbReference type="CDD" id="cd06577">
    <property type="entry name" value="PASTA_pknB"/>
    <property type="match status" value="1"/>
</dbReference>
<accession>A0A263CWE3</accession>
<comment type="caution">
    <text evidence="2">The sequence shown here is derived from an EMBL/GenBank/DDBJ whole genome shotgun (WGS) entry which is preliminary data.</text>
</comment>
<dbReference type="EMBL" id="NKYE01000022">
    <property type="protein sequence ID" value="OZM70278.1"/>
    <property type="molecule type" value="Genomic_DNA"/>
</dbReference>
<gene>
    <name evidence="2" type="ORF">CFN78_26410</name>
</gene>
<dbReference type="Gene3D" id="3.30.10.20">
    <property type="match status" value="1"/>
</dbReference>
<evidence type="ECO:0000259" key="1">
    <source>
        <dbReference type="PROSITE" id="PS51178"/>
    </source>
</evidence>
<dbReference type="Pfam" id="PF03793">
    <property type="entry name" value="PASTA"/>
    <property type="match status" value="1"/>
</dbReference>
<dbReference type="OrthoDB" id="4335972at2"/>
<dbReference type="SMART" id="SM00740">
    <property type="entry name" value="PASTA"/>
    <property type="match status" value="1"/>
</dbReference>
<sequence>MPVTATATVDAAPAAVAPAPVASPVPVPVASAVPAALITVPDVSGMNHQAAQDTMQAAGLYNLREVDGGGQGRMLINDRNWVQTGQDPEPGATVSADTVITLTAVKQGE</sequence>
<feature type="domain" description="PASTA" evidence="1">
    <location>
        <begin position="34"/>
        <end position="106"/>
    </location>
</feature>
<dbReference type="AlphaFoldDB" id="A0A263CWE3"/>
<dbReference type="PROSITE" id="PS51178">
    <property type="entry name" value="PASTA"/>
    <property type="match status" value="1"/>
</dbReference>